<evidence type="ECO:0000313" key="3">
    <source>
        <dbReference type="EMBL" id="AIZ46146.1"/>
    </source>
</evidence>
<dbReference type="EMBL" id="CP010028">
    <property type="protein sequence ID" value="AIZ46146.1"/>
    <property type="molecule type" value="Genomic_DNA"/>
</dbReference>
<evidence type="ECO:0000313" key="4">
    <source>
        <dbReference type="Proteomes" id="UP000030634"/>
    </source>
</evidence>
<evidence type="ECO:0000256" key="1">
    <source>
        <dbReference type="PROSITE-ProRule" id="PRU01076"/>
    </source>
</evidence>
<sequence length="116" mass="12464">MTTARKVTATLSSKAQLTLPRAVRERLGVDRGDSVEFTLDEHGVHLLPLRRGDNPFLTWLARTPVPATPAQASADAREARHAGLDPQERQLLQAGPGARVLRLADLDAPDAAETGP</sequence>
<dbReference type="Proteomes" id="UP000030634">
    <property type="component" value="Chromosome"/>
</dbReference>
<feature type="domain" description="SpoVT-AbrB" evidence="2">
    <location>
        <begin position="6"/>
        <end position="51"/>
    </location>
</feature>
<dbReference type="SUPFAM" id="SSF89447">
    <property type="entry name" value="AbrB/MazE/MraZ-like"/>
    <property type="match status" value="1"/>
</dbReference>
<organism evidence="3 4">
    <name type="scientific">Deinococcus radiopugnans</name>
    <dbReference type="NCBI Taxonomy" id="57497"/>
    <lineage>
        <taxon>Bacteria</taxon>
        <taxon>Thermotogati</taxon>
        <taxon>Deinococcota</taxon>
        <taxon>Deinococci</taxon>
        <taxon>Deinococcales</taxon>
        <taxon>Deinococcaceae</taxon>
        <taxon>Deinococcus</taxon>
    </lineage>
</organism>
<dbReference type="KEGG" id="dsw:QR90_15420"/>
<accession>A0A0A7KJ23</accession>
<protein>
    <recommendedName>
        <fullName evidence="2">SpoVT-AbrB domain-containing protein</fullName>
    </recommendedName>
</protein>
<reference evidence="4" key="1">
    <citation type="submission" date="2014-11" db="EMBL/GenBank/DDBJ databases">
        <title>Hymenobacter sp. DG25B genome submission.</title>
        <authorList>
            <person name="Jung H.-Y."/>
            <person name="Kim M.K."/>
            <person name="Srinivasan S."/>
            <person name="Lim S."/>
        </authorList>
    </citation>
    <scope>NUCLEOTIDE SEQUENCE [LARGE SCALE GENOMIC DNA]</scope>
    <source>
        <strain evidence="4">DY59</strain>
    </source>
</reference>
<dbReference type="HOGENOM" id="CLU_2092806_0_0_0"/>
<keyword evidence="1" id="KW-0238">DNA-binding</keyword>
<dbReference type="AlphaFoldDB" id="A0A0A7KJ23"/>
<dbReference type="InterPro" id="IPR007159">
    <property type="entry name" value="SpoVT-AbrB_dom"/>
</dbReference>
<dbReference type="GO" id="GO:0003677">
    <property type="term" value="F:DNA binding"/>
    <property type="evidence" value="ECO:0007669"/>
    <property type="project" value="UniProtKB-UniRule"/>
</dbReference>
<evidence type="ECO:0000259" key="2">
    <source>
        <dbReference type="PROSITE" id="PS51740"/>
    </source>
</evidence>
<gene>
    <name evidence="3" type="ORF">QR90_15420</name>
</gene>
<proteinExistence type="predicted"/>
<dbReference type="NCBIfam" id="TIGR01439">
    <property type="entry name" value="lp_hng_hel_AbrB"/>
    <property type="match status" value="1"/>
</dbReference>
<name>A0A0A7KJ23_9DEIO</name>
<dbReference type="RefSeq" id="WP_039685864.1">
    <property type="nucleotide sequence ID" value="NZ_CP010028.1"/>
</dbReference>
<dbReference type="PROSITE" id="PS51740">
    <property type="entry name" value="SPOVT_ABRB"/>
    <property type="match status" value="1"/>
</dbReference>
<dbReference type="SMART" id="SM00966">
    <property type="entry name" value="SpoVT_AbrB"/>
    <property type="match status" value="1"/>
</dbReference>
<dbReference type="InterPro" id="IPR037914">
    <property type="entry name" value="SpoVT-AbrB_sf"/>
</dbReference>
<dbReference type="Pfam" id="PF04014">
    <property type="entry name" value="MazE_antitoxin"/>
    <property type="match status" value="1"/>
</dbReference>
<dbReference type="Gene3D" id="2.10.260.10">
    <property type="match status" value="1"/>
</dbReference>